<reference evidence="8" key="1">
    <citation type="submission" date="2022-01" db="EMBL/GenBank/DDBJ databases">
        <title>Microbacterium eymi and Microbacterium rhizovicinus sp. nov., isolated from the rhizospheric soil of Elymus tsukushiensis, a plant native to the Dokdo Islands, Republic of Korea.</title>
        <authorList>
            <person name="Hwang Y.J."/>
        </authorList>
    </citation>
    <scope>NUCLEOTIDE SEQUENCE</scope>
    <source>
        <strain evidence="8">KUDC0405</strain>
    </source>
</reference>
<dbReference type="InterPro" id="IPR018356">
    <property type="entry name" value="Tscrpt_reg_HTH_DeoR_CS"/>
</dbReference>
<dbReference type="PANTHER" id="PTHR30363">
    <property type="entry name" value="HTH-TYPE TRANSCRIPTIONAL REGULATOR SRLR-RELATED"/>
    <property type="match status" value="1"/>
</dbReference>
<keyword evidence="9" id="KW-1185">Reference proteome</keyword>
<evidence type="ECO:0000256" key="1">
    <source>
        <dbReference type="ARBA" id="ARBA00021390"/>
    </source>
</evidence>
<dbReference type="SMART" id="SM01134">
    <property type="entry name" value="DeoRC"/>
    <property type="match status" value="1"/>
</dbReference>
<gene>
    <name evidence="8" type="ORF">L2X98_26275</name>
</gene>
<dbReference type="InterPro" id="IPR036390">
    <property type="entry name" value="WH_DNA-bd_sf"/>
</dbReference>
<dbReference type="InterPro" id="IPR014036">
    <property type="entry name" value="DeoR-like_C"/>
</dbReference>
<dbReference type="Pfam" id="PF00455">
    <property type="entry name" value="DeoRC"/>
    <property type="match status" value="1"/>
</dbReference>
<keyword evidence="3" id="KW-0805">Transcription regulation</keyword>
<keyword evidence="2" id="KW-0678">Repressor</keyword>
<dbReference type="Gene3D" id="3.40.50.1360">
    <property type="match status" value="1"/>
</dbReference>
<dbReference type="Pfam" id="PF08220">
    <property type="entry name" value="HTH_DeoR"/>
    <property type="match status" value="1"/>
</dbReference>
<keyword evidence="5" id="KW-0804">Transcription</keyword>
<name>A0ABY5NMM4_9MICO</name>
<evidence type="ECO:0000313" key="9">
    <source>
        <dbReference type="Proteomes" id="UP001054811"/>
    </source>
</evidence>
<evidence type="ECO:0000256" key="6">
    <source>
        <dbReference type="ARBA" id="ARBA00024937"/>
    </source>
</evidence>
<dbReference type="InterPro" id="IPR036388">
    <property type="entry name" value="WH-like_DNA-bd_sf"/>
</dbReference>
<dbReference type="PROSITE" id="PS51000">
    <property type="entry name" value="HTH_DEOR_2"/>
    <property type="match status" value="1"/>
</dbReference>
<dbReference type="Proteomes" id="UP001054811">
    <property type="component" value="Chromosome"/>
</dbReference>
<dbReference type="PANTHER" id="PTHR30363:SF4">
    <property type="entry name" value="GLYCEROL-3-PHOSPHATE REGULON REPRESSOR"/>
    <property type="match status" value="1"/>
</dbReference>
<dbReference type="Gene3D" id="1.10.10.10">
    <property type="entry name" value="Winged helix-like DNA-binding domain superfamily/Winged helix DNA-binding domain"/>
    <property type="match status" value="1"/>
</dbReference>
<dbReference type="SUPFAM" id="SSF100950">
    <property type="entry name" value="NagB/RpiA/CoA transferase-like"/>
    <property type="match status" value="1"/>
</dbReference>
<dbReference type="PRINTS" id="PR00037">
    <property type="entry name" value="HTHLACR"/>
</dbReference>
<feature type="domain" description="HTH deoR-type" evidence="7">
    <location>
        <begin position="11"/>
        <end position="66"/>
    </location>
</feature>
<dbReference type="GO" id="GO:0003677">
    <property type="term" value="F:DNA binding"/>
    <property type="evidence" value="ECO:0007669"/>
    <property type="project" value="UniProtKB-KW"/>
</dbReference>
<evidence type="ECO:0000256" key="2">
    <source>
        <dbReference type="ARBA" id="ARBA00022491"/>
    </source>
</evidence>
<dbReference type="SMART" id="SM00420">
    <property type="entry name" value="HTH_DEOR"/>
    <property type="match status" value="1"/>
</dbReference>
<proteinExistence type="predicted"/>
<dbReference type="SUPFAM" id="SSF46785">
    <property type="entry name" value="Winged helix' DNA-binding domain"/>
    <property type="match status" value="1"/>
</dbReference>
<evidence type="ECO:0000256" key="5">
    <source>
        <dbReference type="ARBA" id="ARBA00023163"/>
    </source>
</evidence>
<sequence>MSLPDSERRLPAGRKAELAAYVSELGEVTVAKLASHFGVSTDTIRRDLDHLDHEGMVIRTHGGAVSLSAGTKPDTELEVRLRVQTSAKEAIGRRAASLVEDGSVVMLNGGTTTLALARHLRKHRNLTVATNNLRIPAEISPNVLRDLYMFGGPVRTVTQTTTGPISLRLGPGDHEIEVRSDLAFIGIGAVSPVGGYSTSNLGDAAMMAAMMARSTRVAILADSSKFGRDLFAQVATLDAADYFITNAQPPADLMAEFDAGGVEVLVAE</sequence>
<organism evidence="8 9">
    <name type="scientific">Microbacterium elymi</name>
    <dbReference type="NCBI Taxonomy" id="2909587"/>
    <lineage>
        <taxon>Bacteria</taxon>
        <taxon>Bacillati</taxon>
        <taxon>Actinomycetota</taxon>
        <taxon>Actinomycetes</taxon>
        <taxon>Micrococcales</taxon>
        <taxon>Microbacteriaceae</taxon>
        <taxon>Microbacterium</taxon>
    </lineage>
</organism>
<dbReference type="InterPro" id="IPR050313">
    <property type="entry name" value="Carb_Metab_HTH_regulators"/>
</dbReference>
<evidence type="ECO:0000256" key="3">
    <source>
        <dbReference type="ARBA" id="ARBA00023015"/>
    </source>
</evidence>
<protein>
    <recommendedName>
        <fullName evidence="1">Lactose phosphotransferase system repressor</fullName>
    </recommendedName>
</protein>
<dbReference type="EMBL" id="CP091139">
    <property type="protein sequence ID" value="UUT36427.1"/>
    <property type="molecule type" value="Genomic_DNA"/>
</dbReference>
<accession>A0ABY5NMM4</accession>
<dbReference type="PROSITE" id="PS00894">
    <property type="entry name" value="HTH_DEOR_1"/>
    <property type="match status" value="1"/>
</dbReference>
<evidence type="ECO:0000256" key="4">
    <source>
        <dbReference type="ARBA" id="ARBA00023125"/>
    </source>
</evidence>
<dbReference type="InterPro" id="IPR037171">
    <property type="entry name" value="NagB/RpiA_transferase-like"/>
</dbReference>
<dbReference type="InterPro" id="IPR001034">
    <property type="entry name" value="DeoR_HTH"/>
</dbReference>
<evidence type="ECO:0000313" key="8">
    <source>
        <dbReference type="EMBL" id="UUT36427.1"/>
    </source>
</evidence>
<comment type="function">
    <text evidence="6">Repressor of the lactose catabolism operon. Galactose-6-phosphate is the inducer.</text>
</comment>
<dbReference type="RefSeq" id="WP_259613085.1">
    <property type="nucleotide sequence ID" value="NZ_CP091139.2"/>
</dbReference>
<keyword evidence="4 8" id="KW-0238">DNA-binding</keyword>
<evidence type="ECO:0000259" key="7">
    <source>
        <dbReference type="PROSITE" id="PS51000"/>
    </source>
</evidence>